<dbReference type="InterPro" id="IPR014776">
    <property type="entry name" value="4pyrrole_Mease_sub2"/>
</dbReference>
<keyword evidence="2 6" id="KW-0698">rRNA processing</keyword>
<dbReference type="GO" id="GO:0008168">
    <property type="term" value="F:methyltransferase activity"/>
    <property type="evidence" value="ECO:0007669"/>
    <property type="project" value="UniProtKB-KW"/>
</dbReference>
<dbReference type="PIRSF" id="PIRSF005917">
    <property type="entry name" value="MTase_YraL"/>
    <property type="match status" value="1"/>
</dbReference>
<evidence type="ECO:0000256" key="5">
    <source>
        <dbReference type="ARBA" id="ARBA00022691"/>
    </source>
</evidence>
<dbReference type="InterPro" id="IPR014777">
    <property type="entry name" value="4pyrrole_Mease_sub1"/>
</dbReference>
<keyword evidence="5 6" id="KW-0949">S-adenosyl-L-methionine</keyword>
<protein>
    <recommendedName>
        <fullName evidence="6">Ribosomal RNA small subunit methyltransferase I</fullName>
        <ecNumber evidence="6">2.1.1.198</ecNumber>
    </recommendedName>
    <alternativeName>
        <fullName evidence="6">16S rRNA 2'-O-ribose C1402 methyltransferase</fullName>
    </alternativeName>
    <alternativeName>
        <fullName evidence="6">rRNA (cytidine-2'-O-)-methyltransferase RsmI</fullName>
    </alternativeName>
</protein>
<gene>
    <name evidence="6 9" type="primary">rsmI</name>
    <name evidence="9" type="ORF">RYS15_02460</name>
</gene>
<dbReference type="SUPFAM" id="SSF53790">
    <property type="entry name" value="Tetrapyrrole methylase"/>
    <property type="match status" value="1"/>
</dbReference>
<comment type="similarity">
    <text evidence="6">Belongs to the methyltransferase superfamily. RsmI family.</text>
</comment>
<evidence type="ECO:0000313" key="10">
    <source>
        <dbReference type="Proteomes" id="UP001269819"/>
    </source>
</evidence>
<sequence>MSERQAERGGQSRAGVLYIVATPIGNLDDLSTRAAKILSQVDFVAAEDTRHSGRLLQHLGLSKPMVALHDHNERDRAGGLIDRLQAGESAALVSDAGTPLISDPGYVLVRQARELGVQVVPLPGPCALVVALSAAGLPTDRFTFAGFLPAKSGARRTALEAWQRETATMVFYESPHRIADTVADMALVFGEDREMAIARELTKTYESFYHGTAGQLLEVLREDANARRGEFVVMVRGARDVEPGGDLDVDRLLALLLPELPVKKAAKIVAEVSGVSRNELYQRALALRQER</sequence>
<organism evidence="9 10">
    <name type="scientific">Marinobacter xestospongiae</name>
    <dbReference type="NCBI Taxonomy" id="994319"/>
    <lineage>
        <taxon>Bacteria</taxon>
        <taxon>Pseudomonadati</taxon>
        <taxon>Pseudomonadota</taxon>
        <taxon>Gammaproteobacteria</taxon>
        <taxon>Pseudomonadales</taxon>
        <taxon>Marinobacteraceae</taxon>
        <taxon>Marinobacter</taxon>
    </lineage>
</organism>
<dbReference type="PANTHER" id="PTHR46111">
    <property type="entry name" value="RIBOSOMAL RNA SMALL SUBUNIT METHYLTRANSFERASE I"/>
    <property type="match status" value="1"/>
</dbReference>
<dbReference type="Gene3D" id="3.40.1010.10">
    <property type="entry name" value="Cobalt-precorrin-4 Transmethylase, Domain 1"/>
    <property type="match status" value="1"/>
</dbReference>
<dbReference type="RefSeq" id="WP_316972449.1">
    <property type="nucleotide sequence ID" value="NZ_JAWIIJ010000001.1"/>
</dbReference>
<dbReference type="NCBIfam" id="TIGR00096">
    <property type="entry name" value="16S rRNA (cytidine(1402)-2'-O)-methyltransferase"/>
    <property type="match status" value="1"/>
</dbReference>
<dbReference type="InterPro" id="IPR035996">
    <property type="entry name" value="4pyrrol_Methylase_sf"/>
</dbReference>
<dbReference type="CDD" id="cd11648">
    <property type="entry name" value="RsmI"/>
    <property type="match status" value="1"/>
</dbReference>
<dbReference type="Gene3D" id="3.30.950.10">
    <property type="entry name" value="Methyltransferase, Cobalt-precorrin-4 Transmethylase, Domain 2"/>
    <property type="match status" value="1"/>
</dbReference>
<evidence type="ECO:0000259" key="8">
    <source>
        <dbReference type="Pfam" id="PF23016"/>
    </source>
</evidence>
<dbReference type="InterPro" id="IPR018063">
    <property type="entry name" value="SAM_MeTrfase_RsmI_CS"/>
</dbReference>
<dbReference type="InterPro" id="IPR008189">
    <property type="entry name" value="rRNA_ssu_MeTfrase_I"/>
</dbReference>
<dbReference type="InterPro" id="IPR053910">
    <property type="entry name" value="RsmI_HTH"/>
</dbReference>
<proteinExistence type="inferred from homology"/>
<comment type="catalytic activity">
    <reaction evidence="6">
        <text>cytidine(1402) in 16S rRNA + S-adenosyl-L-methionine = 2'-O-methylcytidine(1402) in 16S rRNA + S-adenosyl-L-homocysteine + H(+)</text>
        <dbReference type="Rhea" id="RHEA:42924"/>
        <dbReference type="Rhea" id="RHEA-COMP:10285"/>
        <dbReference type="Rhea" id="RHEA-COMP:10286"/>
        <dbReference type="ChEBI" id="CHEBI:15378"/>
        <dbReference type="ChEBI" id="CHEBI:57856"/>
        <dbReference type="ChEBI" id="CHEBI:59789"/>
        <dbReference type="ChEBI" id="CHEBI:74495"/>
        <dbReference type="ChEBI" id="CHEBI:82748"/>
        <dbReference type="EC" id="2.1.1.198"/>
    </reaction>
</comment>
<evidence type="ECO:0000259" key="7">
    <source>
        <dbReference type="Pfam" id="PF00590"/>
    </source>
</evidence>
<name>A0ABU3VTJ0_9GAMM</name>
<evidence type="ECO:0000313" key="9">
    <source>
        <dbReference type="EMBL" id="MDV2077521.1"/>
    </source>
</evidence>
<keyword evidence="10" id="KW-1185">Reference proteome</keyword>
<comment type="caution">
    <text evidence="9">The sequence shown here is derived from an EMBL/GenBank/DDBJ whole genome shotgun (WGS) entry which is preliminary data.</text>
</comment>
<keyword evidence="1 6" id="KW-0963">Cytoplasm</keyword>
<dbReference type="GO" id="GO:0032259">
    <property type="term" value="P:methylation"/>
    <property type="evidence" value="ECO:0007669"/>
    <property type="project" value="UniProtKB-KW"/>
</dbReference>
<comment type="subcellular location">
    <subcellularLocation>
        <location evidence="6">Cytoplasm</location>
    </subcellularLocation>
</comment>
<keyword evidence="4 6" id="KW-0808">Transferase</keyword>
<dbReference type="PROSITE" id="PS01296">
    <property type="entry name" value="RSMI"/>
    <property type="match status" value="1"/>
</dbReference>
<dbReference type="Pfam" id="PF00590">
    <property type="entry name" value="TP_methylase"/>
    <property type="match status" value="1"/>
</dbReference>
<dbReference type="Proteomes" id="UP001269819">
    <property type="component" value="Unassembled WGS sequence"/>
</dbReference>
<feature type="domain" description="Tetrapyrrole methylase" evidence="7">
    <location>
        <begin position="17"/>
        <end position="216"/>
    </location>
</feature>
<dbReference type="Pfam" id="PF23016">
    <property type="entry name" value="RsmI_C"/>
    <property type="match status" value="1"/>
</dbReference>
<dbReference type="EMBL" id="JAWIIJ010000001">
    <property type="protein sequence ID" value="MDV2077521.1"/>
    <property type="molecule type" value="Genomic_DNA"/>
</dbReference>
<accession>A0ABU3VTJ0</accession>
<evidence type="ECO:0000256" key="6">
    <source>
        <dbReference type="HAMAP-Rule" id="MF_01877"/>
    </source>
</evidence>
<keyword evidence="3 6" id="KW-0489">Methyltransferase</keyword>
<evidence type="ECO:0000256" key="3">
    <source>
        <dbReference type="ARBA" id="ARBA00022603"/>
    </source>
</evidence>
<dbReference type="EC" id="2.1.1.198" evidence="6"/>
<feature type="domain" description="RsmI HTH" evidence="8">
    <location>
        <begin position="246"/>
        <end position="288"/>
    </location>
</feature>
<evidence type="ECO:0000256" key="4">
    <source>
        <dbReference type="ARBA" id="ARBA00022679"/>
    </source>
</evidence>
<dbReference type="HAMAP" id="MF_01877">
    <property type="entry name" value="16SrRNA_methyltr_I"/>
    <property type="match status" value="1"/>
</dbReference>
<evidence type="ECO:0000256" key="2">
    <source>
        <dbReference type="ARBA" id="ARBA00022552"/>
    </source>
</evidence>
<evidence type="ECO:0000256" key="1">
    <source>
        <dbReference type="ARBA" id="ARBA00022490"/>
    </source>
</evidence>
<dbReference type="InterPro" id="IPR000878">
    <property type="entry name" value="4pyrrol_Mease"/>
</dbReference>
<dbReference type="PANTHER" id="PTHR46111:SF1">
    <property type="entry name" value="RIBOSOMAL RNA SMALL SUBUNIT METHYLTRANSFERASE I"/>
    <property type="match status" value="1"/>
</dbReference>
<comment type="function">
    <text evidence="6">Catalyzes the 2'-O-methylation of the ribose of cytidine 1402 (C1402) in 16S rRNA.</text>
</comment>
<reference evidence="9 10" key="1">
    <citation type="submission" date="2023-10" db="EMBL/GenBank/DDBJ databases">
        <title>Characteristics and mechanism of a salt-tolerant marine origin heterotrophic nitrifying- aerobic denitrifying bacteria Marinobacter xestospongiae HN1.</title>
        <authorList>
            <person name="Qi R."/>
        </authorList>
    </citation>
    <scope>NUCLEOTIDE SEQUENCE [LARGE SCALE GENOMIC DNA]</scope>
    <source>
        <strain evidence="9 10">HN1</strain>
    </source>
</reference>